<evidence type="ECO:0000313" key="6">
    <source>
        <dbReference type="EMBL" id="KAJ8320200.1"/>
    </source>
</evidence>
<proteinExistence type="predicted"/>
<feature type="compositionally biased region" description="Polar residues" evidence="4">
    <location>
        <begin position="216"/>
        <end position="245"/>
    </location>
</feature>
<dbReference type="Pfam" id="PF00169">
    <property type="entry name" value="PH"/>
    <property type="match status" value="1"/>
</dbReference>
<organism evidence="6 7">
    <name type="scientific">Tegillarca granosa</name>
    <name type="common">Malaysian cockle</name>
    <name type="synonym">Anadara granosa</name>
    <dbReference type="NCBI Taxonomy" id="220873"/>
    <lineage>
        <taxon>Eukaryota</taxon>
        <taxon>Metazoa</taxon>
        <taxon>Spiralia</taxon>
        <taxon>Lophotrochozoa</taxon>
        <taxon>Mollusca</taxon>
        <taxon>Bivalvia</taxon>
        <taxon>Autobranchia</taxon>
        <taxon>Pteriomorphia</taxon>
        <taxon>Arcoida</taxon>
        <taxon>Arcoidea</taxon>
        <taxon>Arcidae</taxon>
        <taxon>Tegillarca</taxon>
    </lineage>
</organism>
<gene>
    <name evidence="6" type="ORF">KUTeg_001787</name>
</gene>
<dbReference type="Pfam" id="PF08718">
    <property type="entry name" value="GLTP"/>
    <property type="match status" value="1"/>
</dbReference>
<protein>
    <recommendedName>
        <fullName evidence="2">Pleckstrin homology domain-containing family A member 8</fullName>
    </recommendedName>
</protein>
<evidence type="ECO:0000259" key="5">
    <source>
        <dbReference type="PROSITE" id="PS50003"/>
    </source>
</evidence>
<evidence type="ECO:0000313" key="7">
    <source>
        <dbReference type="Proteomes" id="UP001217089"/>
    </source>
</evidence>
<evidence type="ECO:0000256" key="3">
    <source>
        <dbReference type="ARBA" id="ARBA00022448"/>
    </source>
</evidence>
<feature type="region of interest" description="Disordered" evidence="4">
    <location>
        <begin position="201"/>
        <end position="305"/>
    </location>
</feature>
<feature type="domain" description="PH" evidence="5">
    <location>
        <begin position="18"/>
        <end position="113"/>
    </location>
</feature>
<dbReference type="InterPro" id="IPR011993">
    <property type="entry name" value="PH-like_dom_sf"/>
</dbReference>
<dbReference type="Gene3D" id="1.10.3520.10">
    <property type="entry name" value="Glycolipid transfer protein"/>
    <property type="match status" value="1"/>
</dbReference>
<dbReference type="EMBL" id="JARBDR010000141">
    <property type="protein sequence ID" value="KAJ8320200.1"/>
    <property type="molecule type" value="Genomic_DNA"/>
</dbReference>
<accession>A0ABQ9FV91</accession>
<dbReference type="CDD" id="cd01247">
    <property type="entry name" value="PH_FAPP1_FAPP2"/>
    <property type="match status" value="1"/>
</dbReference>
<dbReference type="Gene3D" id="2.30.29.30">
    <property type="entry name" value="Pleckstrin-homology domain (PH domain)/Phosphotyrosine-binding domain (PTB)"/>
    <property type="match status" value="1"/>
</dbReference>
<dbReference type="Proteomes" id="UP001217089">
    <property type="component" value="Unassembled WGS sequence"/>
</dbReference>
<evidence type="ECO:0000256" key="2">
    <source>
        <dbReference type="ARBA" id="ARBA00016588"/>
    </source>
</evidence>
<dbReference type="PROSITE" id="PS50003">
    <property type="entry name" value="PH_DOMAIN"/>
    <property type="match status" value="1"/>
</dbReference>
<evidence type="ECO:0000256" key="1">
    <source>
        <dbReference type="ARBA" id="ARBA00004198"/>
    </source>
</evidence>
<evidence type="ECO:0000256" key="4">
    <source>
        <dbReference type="SAM" id="MobiDB-lite"/>
    </source>
</evidence>
<dbReference type="InterPro" id="IPR014830">
    <property type="entry name" value="Glycolipid_transfer_prot_dom"/>
</dbReference>
<name>A0ABQ9FV91_TEGGR</name>
<dbReference type="InterPro" id="IPR001849">
    <property type="entry name" value="PH_domain"/>
</dbReference>
<comment type="subcellular location">
    <subcellularLocation>
        <location evidence="1">Golgi apparatus</location>
        <location evidence="1">trans-Golgi network membrane</location>
    </subcellularLocation>
</comment>
<keyword evidence="3" id="KW-0813">Transport</keyword>
<comment type="caution">
    <text evidence="6">The sequence shown here is derived from an EMBL/GenBank/DDBJ whole genome shotgun (WGS) entry which is preliminary data.</text>
</comment>
<dbReference type="PANTHER" id="PTHR10219:SF25">
    <property type="entry name" value="PLECKSTRIN HOMOLOGY DOMAIN-CONTAINING FAMILY A MEMBER 8"/>
    <property type="match status" value="1"/>
</dbReference>
<dbReference type="InterPro" id="IPR036497">
    <property type="entry name" value="GLTP_sf"/>
</dbReference>
<dbReference type="SMART" id="SM00233">
    <property type="entry name" value="PH"/>
    <property type="match status" value="1"/>
</dbReference>
<reference evidence="6 7" key="1">
    <citation type="submission" date="2022-12" db="EMBL/GenBank/DDBJ databases">
        <title>Chromosome-level genome of Tegillarca granosa.</title>
        <authorList>
            <person name="Kim J."/>
        </authorList>
    </citation>
    <scope>NUCLEOTIDE SEQUENCE [LARGE SCALE GENOMIC DNA]</scope>
    <source>
        <strain evidence="6">Teg-2019</strain>
        <tissue evidence="6">Adductor muscle</tissue>
    </source>
</reference>
<dbReference type="SUPFAM" id="SSF110004">
    <property type="entry name" value="Glycolipid transfer protein, GLTP"/>
    <property type="match status" value="1"/>
</dbReference>
<dbReference type="SUPFAM" id="SSF50729">
    <property type="entry name" value="PH domain-like"/>
    <property type="match status" value="1"/>
</dbReference>
<sequence length="567" mass="63627">MYDNVKKENRFLRCAHKLIAMEGVLLKWTNYLSGWQPRWFILDNGVLSYYKSQEEVNNGCKGSLKMSVCDIAVHSTDHCRLDLIIPGEQHFYVRASTPQERQQWLVALGSSKASLKNGRPPEDSELRLYCDLLMQQVHSVKSATQEEGQPDISKLDEATSLLGATCDTFIQTLEDCMKLVNATIVLESPHQIRDSPLTSQQSLILPNPKSSRHNLQRPSSGDSVSGQRRRTSPTSKEGTPLSSKQNSRRRTASETSYSDQSLSDLSFDVTREQTNNSDKVNQSLSRTHNQMRSRSQSQPIKHNEKDEKLVVGNTTHSSSNGIHSLDTNLDKTKCISGSNLSINSEDDFKDAIDARVPTFFSTMNPSFMDLKYDKDGGIPVEPFLGACKSLLPIFDKFNATAFAPVKMDFQGNIRKIQQKYSTNPESFLTLQSIVIAEMNSNQHHISSSATVALLWMKRGLQFIREFFFEVVEGKSDMVQSVGNAYSRTLKPFHGWVVRGVFAVAVKALPYKDVFLSLLGAPNSNVNSPLFMQSLMADLENHVSAMDVTIKVLNDFYKFHSLDEEGQV</sequence>
<dbReference type="PANTHER" id="PTHR10219">
    <property type="entry name" value="GLYCOLIPID TRANSFER PROTEIN-RELATED"/>
    <property type="match status" value="1"/>
</dbReference>
<feature type="compositionally biased region" description="Polar residues" evidence="4">
    <location>
        <begin position="272"/>
        <end position="300"/>
    </location>
</feature>
<keyword evidence="7" id="KW-1185">Reference proteome</keyword>
<feature type="compositionally biased region" description="Polar residues" evidence="4">
    <location>
        <begin position="253"/>
        <end position="264"/>
    </location>
</feature>